<dbReference type="GO" id="GO:0004519">
    <property type="term" value="F:endonuclease activity"/>
    <property type="evidence" value="ECO:0007669"/>
    <property type="project" value="UniProtKB-KW"/>
</dbReference>
<sequence>MAAKMPLVTEDEYVELERKSPTKHEYCRGVITAMAGGSARHNAICANMIGLLFGALRGGPCAVLTSDQRVYVEATGLYTYLDAVVVCGAPRFHPKYRENLLNPRVIVEVLSPSTARHDQTSKFAHYRMIPSLDEYVLVYQDERRIEHFKKLPTGQWLLTERAGDEGSVELPALGCTIQLADVYAGVDRFAPEQDGQGNEPPSAPES</sequence>
<keyword evidence="2" id="KW-0378">Hydrolase</keyword>
<name>A0A6N7PN40_9BACT</name>
<dbReference type="Pfam" id="PF05685">
    <property type="entry name" value="Uma2"/>
    <property type="match status" value="1"/>
</dbReference>
<evidence type="ECO:0000313" key="3">
    <source>
        <dbReference type="Proteomes" id="UP000440224"/>
    </source>
</evidence>
<feature type="domain" description="Putative restriction endonuclease" evidence="1">
    <location>
        <begin position="11"/>
        <end position="176"/>
    </location>
</feature>
<dbReference type="OrthoDB" id="5503005at2"/>
<dbReference type="Gene3D" id="3.90.1570.10">
    <property type="entry name" value="tt1808, chain A"/>
    <property type="match status" value="1"/>
</dbReference>
<dbReference type="AlphaFoldDB" id="A0A6N7PN40"/>
<comment type="caution">
    <text evidence="2">The sequence shown here is derived from an EMBL/GenBank/DDBJ whole genome shotgun (WGS) entry which is preliminary data.</text>
</comment>
<dbReference type="SUPFAM" id="SSF52980">
    <property type="entry name" value="Restriction endonuclease-like"/>
    <property type="match status" value="1"/>
</dbReference>
<keyword evidence="3" id="KW-1185">Reference proteome</keyword>
<evidence type="ECO:0000313" key="2">
    <source>
        <dbReference type="EMBL" id="MRG93167.1"/>
    </source>
</evidence>
<evidence type="ECO:0000259" key="1">
    <source>
        <dbReference type="Pfam" id="PF05685"/>
    </source>
</evidence>
<dbReference type="InterPro" id="IPR012296">
    <property type="entry name" value="Nuclease_put_TT1808"/>
</dbReference>
<reference evidence="2 3" key="1">
    <citation type="submission" date="2019-10" db="EMBL/GenBank/DDBJ databases">
        <title>A soil myxobacterium in the family Polyangiaceae.</title>
        <authorList>
            <person name="Li Y."/>
            <person name="Wang J."/>
        </authorList>
    </citation>
    <scope>NUCLEOTIDE SEQUENCE [LARGE SCALE GENOMIC DNA]</scope>
    <source>
        <strain evidence="2 3">DSM 14734</strain>
    </source>
</reference>
<proteinExistence type="predicted"/>
<dbReference type="PANTHER" id="PTHR36558">
    <property type="entry name" value="GLR1098 PROTEIN"/>
    <property type="match status" value="1"/>
</dbReference>
<dbReference type="EMBL" id="WJIE01000004">
    <property type="protein sequence ID" value="MRG93167.1"/>
    <property type="molecule type" value="Genomic_DNA"/>
</dbReference>
<accession>A0A6N7PN40</accession>
<dbReference type="Proteomes" id="UP000440224">
    <property type="component" value="Unassembled WGS sequence"/>
</dbReference>
<dbReference type="InterPro" id="IPR011335">
    <property type="entry name" value="Restrct_endonuc-II-like"/>
</dbReference>
<dbReference type="PANTHER" id="PTHR36558:SF1">
    <property type="entry name" value="RESTRICTION ENDONUCLEASE DOMAIN-CONTAINING PROTEIN-RELATED"/>
    <property type="match status" value="1"/>
</dbReference>
<keyword evidence="2" id="KW-0540">Nuclease</keyword>
<dbReference type="InterPro" id="IPR008538">
    <property type="entry name" value="Uma2"/>
</dbReference>
<keyword evidence="2" id="KW-0255">Endonuclease</keyword>
<protein>
    <submittedName>
        <fullName evidence="2">Uma2 family endonuclease</fullName>
    </submittedName>
</protein>
<gene>
    <name evidence="2" type="ORF">GF068_14680</name>
</gene>
<organism evidence="2 3">
    <name type="scientific">Polyangium spumosum</name>
    <dbReference type="NCBI Taxonomy" id="889282"/>
    <lineage>
        <taxon>Bacteria</taxon>
        <taxon>Pseudomonadati</taxon>
        <taxon>Myxococcota</taxon>
        <taxon>Polyangia</taxon>
        <taxon>Polyangiales</taxon>
        <taxon>Polyangiaceae</taxon>
        <taxon>Polyangium</taxon>
    </lineage>
</organism>
<dbReference type="CDD" id="cd06260">
    <property type="entry name" value="DUF820-like"/>
    <property type="match status" value="1"/>
</dbReference>
<dbReference type="RefSeq" id="WP_153820029.1">
    <property type="nucleotide sequence ID" value="NZ_WJIE01000004.1"/>
</dbReference>